<accession>A0ABU1MT79</accession>
<protein>
    <submittedName>
        <fullName evidence="1">Uncharacterized protein</fullName>
    </submittedName>
</protein>
<sequence>MDKALIIQLAGSAAAVGLLVALAAWARIARPTPPLDAEAARALLAIEFPDDPVEALWIAADGAGLVARSGERALVAWRRGDGYVARELPWAAALAARPARGVLVLRTADGVARLALNDGEPWPPSRFLSGEIAA</sequence>
<evidence type="ECO:0000313" key="2">
    <source>
        <dbReference type="Proteomes" id="UP001262754"/>
    </source>
</evidence>
<evidence type="ECO:0000313" key="1">
    <source>
        <dbReference type="EMBL" id="MDR6529389.1"/>
    </source>
</evidence>
<dbReference type="Proteomes" id="UP001262754">
    <property type="component" value="Unassembled WGS sequence"/>
</dbReference>
<name>A0ABU1MT79_9CAUL</name>
<organism evidence="1 2">
    <name type="scientific">Caulobacter rhizosphaerae</name>
    <dbReference type="NCBI Taxonomy" id="2010972"/>
    <lineage>
        <taxon>Bacteria</taxon>
        <taxon>Pseudomonadati</taxon>
        <taxon>Pseudomonadota</taxon>
        <taxon>Alphaproteobacteria</taxon>
        <taxon>Caulobacterales</taxon>
        <taxon>Caulobacteraceae</taxon>
        <taxon>Caulobacter</taxon>
    </lineage>
</organism>
<keyword evidence="2" id="KW-1185">Reference proteome</keyword>
<proteinExistence type="predicted"/>
<reference evidence="1 2" key="1">
    <citation type="submission" date="2023-07" db="EMBL/GenBank/DDBJ databases">
        <title>Sorghum-associated microbial communities from plants grown in Nebraska, USA.</title>
        <authorList>
            <person name="Schachtman D."/>
        </authorList>
    </citation>
    <scope>NUCLEOTIDE SEQUENCE [LARGE SCALE GENOMIC DNA]</scope>
    <source>
        <strain evidence="1 2">DS2154</strain>
    </source>
</reference>
<gene>
    <name evidence="1" type="ORF">J2800_000104</name>
</gene>
<dbReference type="EMBL" id="JAVDRL010000001">
    <property type="protein sequence ID" value="MDR6529389.1"/>
    <property type="molecule type" value="Genomic_DNA"/>
</dbReference>
<dbReference type="RefSeq" id="WP_310028163.1">
    <property type="nucleotide sequence ID" value="NZ_JAVDRL010000001.1"/>
</dbReference>
<comment type="caution">
    <text evidence="1">The sequence shown here is derived from an EMBL/GenBank/DDBJ whole genome shotgun (WGS) entry which is preliminary data.</text>
</comment>